<evidence type="ECO:0000256" key="3">
    <source>
        <dbReference type="PIRSR" id="PIRSR610905-1"/>
    </source>
</evidence>
<feature type="binding site" evidence="4">
    <location>
        <position position="169"/>
    </location>
    <ligand>
        <name>substrate</name>
    </ligand>
</feature>
<dbReference type="Proteomes" id="UP000194439">
    <property type="component" value="Unassembled WGS sequence"/>
</dbReference>
<protein>
    <submittedName>
        <fullName evidence="5">Unsaturated chondroitin disaccharide hydrolase</fullName>
        <ecNumber evidence="5">3.2.1.180</ecNumber>
    </submittedName>
</protein>
<dbReference type="GO" id="GO:0052757">
    <property type="term" value="F:chondroitin hydrolase activity"/>
    <property type="evidence" value="ECO:0007669"/>
    <property type="project" value="TreeGrafter"/>
</dbReference>
<dbReference type="PANTHER" id="PTHR36845">
    <property type="entry name" value="HYDROLASE, PUTATIVE (AFU_ORTHOLOGUE AFUA_7G05090)-RELATED"/>
    <property type="match status" value="1"/>
</dbReference>
<dbReference type="EMBL" id="FWZD01000053">
    <property type="protein sequence ID" value="SME14390.1"/>
    <property type="molecule type" value="Genomic_DNA"/>
</dbReference>
<evidence type="ECO:0000313" key="6">
    <source>
        <dbReference type="Proteomes" id="UP000194439"/>
    </source>
</evidence>
<evidence type="ECO:0000256" key="1">
    <source>
        <dbReference type="ARBA" id="ARBA00022801"/>
    </source>
</evidence>
<reference evidence="6" key="1">
    <citation type="submission" date="2017-04" db="EMBL/GenBank/DDBJ databases">
        <authorList>
            <person name="Criscuolo A."/>
        </authorList>
    </citation>
    <scope>NUCLEOTIDE SEQUENCE [LARGE SCALE GENOMIC DNA]</scope>
</reference>
<evidence type="ECO:0000256" key="2">
    <source>
        <dbReference type="ARBA" id="ARBA00038358"/>
    </source>
</evidence>
<feature type="binding site" evidence="4">
    <location>
        <position position="245"/>
    </location>
    <ligand>
        <name>substrate</name>
    </ligand>
</feature>
<keyword evidence="5" id="KW-0326">Glycosidase</keyword>
<accession>A0A1Y5ZYS3</accession>
<dbReference type="Pfam" id="PF07470">
    <property type="entry name" value="Glyco_hydro_88"/>
    <property type="match status" value="1"/>
</dbReference>
<dbReference type="InterPro" id="IPR052369">
    <property type="entry name" value="UG_Glycosaminoglycan_Hydrolase"/>
</dbReference>
<dbReference type="PANTHER" id="PTHR36845:SF1">
    <property type="entry name" value="HYDROLASE, PUTATIVE (AFU_ORTHOLOGUE AFUA_7G05090)-RELATED"/>
    <property type="match status" value="1"/>
</dbReference>
<feature type="active site" description="Proton donor" evidence="3">
    <location>
        <position position="169"/>
    </location>
</feature>
<feature type="binding site" evidence="4">
    <location>
        <position position="109"/>
    </location>
    <ligand>
        <name>substrate</name>
    </ligand>
</feature>
<feature type="binding site" evidence="4">
    <location>
        <position position="241"/>
    </location>
    <ligand>
        <name>substrate</name>
    </ligand>
</feature>
<dbReference type="InterPro" id="IPR008928">
    <property type="entry name" value="6-hairpin_glycosidase_sf"/>
</dbReference>
<gene>
    <name evidence="5" type="primary">ugl</name>
    <name evidence="5" type="ORF">BACERE00185_03046</name>
</gene>
<evidence type="ECO:0000256" key="4">
    <source>
        <dbReference type="PIRSR" id="PIRSR610905-2"/>
    </source>
</evidence>
<dbReference type="SUPFAM" id="SSF48208">
    <property type="entry name" value="Six-hairpin glycosidases"/>
    <property type="match status" value="1"/>
</dbReference>
<feature type="active site" description="Nucleophile" evidence="3">
    <location>
        <position position="109"/>
    </location>
</feature>
<dbReference type="GO" id="GO:0000272">
    <property type="term" value="P:polysaccharide catabolic process"/>
    <property type="evidence" value="ECO:0007669"/>
    <property type="project" value="TreeGrafter"/>
</dbReference>
<dbReference type="InterPro" id="IPR012341">
    <property type="entry name" value="6hp_glycosidase-like_sf"/>
</dbReference>
<evidence type="ECO:0000313" key="5">
    <source>
        <dbReference type="EMBL" id="SME14390.1"/>
    </source>
</evidence>
<feature type="binding site" evidence="4">
    <location>
        <position position="229"/>
    </location>
    <ligand>
        <name>substrate</name>
    </ligand>
</feature>
<name>A0A1Y5ZYS3_9BACI</name>
<dbReference type="RefSeq" id="WP_088028750.1">
    <property type="nucleotide sequence ID" value="NZ_FWZD01000053.1"/>
</dbReference>
<keyword evidence="1 5" id="KW-0378">Hydrolase</keyword>
<dbReference type="EC" id="3.2.1.180" evidence="5"/>
<organism evidence="5 6">
    <name type="scientific">Bacillus mobilis</name>
    <dbReference type="NCBI Taxonomy" id="2026190"/>
    <lineage>
        <taxon>Bacteria</taxon>
        <taxon>Bacillati</taxon>
        <taxon>Bacillota</taxon>
        <taxon>Bacilli</taxon>
        <taxon>Bacillales</taxon>
        <taxon>Bacillaceae</taxon>
        <taxon>Bacillus</taxon>
        <taxon>Bacillus cereus group</taxon>
    </lineage>
</organism>
<dbReference type="InterPro" id="IPR010905">
    <property type="entry name" value="Glyco_hydro_88"/>
</dbReference>
<comment type="similarity">
    <text evidence="2">Belongs to the glycosyl hydrolase 88 family.</text>
</comment>
<sequence>MSILSKNIELFKEKGKALDRNSIKAELDWICEKLEKNIERFGTSYPSACATNGKYRIKENDDWTNGFWTGMLWIAYEYSKKDIFKSIALKNIESFKDRLDKNFVVDHHDLGFLYSLSVVAGYKVTSDESFTPIIIQAADKLISRFHDKGNFIQAWGKLDDPDEYRLIIDSLLNLPLLFMATKLTGDQCYKHIAEQHFQQVTKTIIREDASTYHTFYFDPVTGEASYGATHQGYTNSSCWARGQAWAVLGLPMGFNYMLNHVDRKQYEKITNYFISKLSNGLVPYWDLTFTDEDNQPLDSSAMAIAACGLLEAQASNMYEGSASIARGMIQVLREQCTIKNDEDNEGILLHGVYAYAEGKGIDEPNLWGDYFYFEALYRMFNPTWATYW</sequence>
<proteinExistence type="inferred from homology"/>
<dbReference type="Gene3D" id="1.50.10.10">
    <property type="match status" value="1"/>
</dbReference>
<feature type="binding site" evidence="4">
    <location>
        <position position="227"/>
    </location>
    <ligand>
        <name>substrate</name>
    </ligand>
</feature>
<dbReference type="AlphaFoldDB" id="A0A1Y5ZYS3"/>
<dbReference type="GO" id="GO:0102212">
    <property type="term" value="F:unsaturated chondroitin disaccharide hydrolase activity"/>
    <property type="evidence" value="ECO:0007669"/>
    <property type="project" value="UniProtKB-EC"/>
</dbReference>